<protein>
    <recommendedName>
        <fullName evidence="4">Cytochrome C and Quinol oxidase polypeptide I</fullName>
    </recommendedName>
</protein>
<accession>A0ABM8Z2I4</accession>
<evidence type="ECO:0000313" key="3">
    <source>
        <dbReference type="Proteomes" id="UP000839052"/>
    </source>
</evidence>
<proteinExistence type="predicted"/>
<dbReference type="RefSeq" id="WP_239797798.1">
    <property type="nucleotide sequence ID" value="NZ_OU912926.1"/>
</dbReference>
<keyword evidence="1" id="KW-0472">Membrane</keyword>
<reference evidence="2 3" key="1">
    <citation type="submission" date="2021-10" db="EMBL/GenBank/DDBJ databases">
        <authorList>
            <person name="Koch H."/>
        </authorList>
    </citation>
    <scope>NUCLEOTIDE SEQUENCE [LARGE SCALE GENOMIC DNA]</scope>
    <source>
        <strain evidence="2">6680</strain>
    </source>
</reference>
<feature type="transmembrane region" description="Helical" evidence="1">
    <location>
        <begin position="14"/>
        <end position="32"/>
    </location>
</feature>
<gene>
    <name evidence="2" type="ORF">NTG6680_2873</name>
</gene>
<dbReference type="Proteomes" id="UP000839052">
    <property type="component" value="Chromosome"/>
</dbReference>
<evidence type="ECO:0000313" key="2">
    <source>
        <dbReference type="EMBL" id="CAG9934122.1"/>
    </source>
</evidence>
<dbReference type="EMBL" id="OU912926">
    <property type="protein sequence ID" value="CAG9934122.1"/>
    <property type="molecule type" value="Genomic_DNA"/>
</dbReference>
<sequence>MIVMENLNYAVVQVVHNFGAVAVMGGAAFALYPGTTALHRKLAWLVGFGWITQAMSGMSFAAVSYHYYDKLPDIHGIAMAALLIKMLCAVSGVSIVIIYLRYSTTLTIERRHFAWQLLAMLGLTALTAAAFLRWFS</sequence>
<evidence type="ECO:0000256" key="1">
    <source>
        <dbReference type="SAM" id="Phobius"/>
    </source>
</evidence>
<evidence type="ECO:0008006" key="4">
    <source>
        <dbReference type="Google" id="ProtNLM"/>
    </source>
</evidence>
<name>A0ABM8Z2I4_9PROT</name>
<feature type="transmembrane region" description="Helical" evidence="1">
    <location>
        <begin position="112"/>
        <end position="135"/>
    </location>
</feature>
<organism evidence="2 3">
    <name type="scientific">Candidatus Nitrotoga arctica</name>
    <dbReference type="NCBI Taxonomy" id="453162"/>
    <lineage>
        <taxon>Bacteria</taxon>
        <taxon>Pseudomonadati</taxon>
        <taxon>Pseudomonadota</taxon>
        <taxon>Betaproteobacteria</taxon>
        <taxon>Nitrosomonadales</taxon>
        <taxon>Gallionellaceae</taxon>
        <taxon>Candidatus Nitrotoga</taxon>
    </lineage>
</organism>
<feature type="transmembrane region" description="Helical" evidence="1">
    <location>
        <begin position="74"/>
        <end position="100"/>
    </location>
</feature>
<keyword evidence="3" id="KW-1185">Reference proteome</keyword>
<keyword evidence="1" id="KW-0812">Transmembrane</keyword>
<keyword evidence="1" id="KW-1133">Transmembrane helix</keyword>
<feature type="transmembrane region" description="Helical" evidence="1">
    <location>
        <begin position="44"/>
        <end position="68"/>
    </location>
</feature>